<evidence type="ECO:0000256" key="11">
    <source>
        <dbReference type="ARBA" id="ARBA00023286"/>
    </source>
</evidence>
<reference evidence="15 16" key="1">
    <citation type="submission" date="2023-03" db="EMBL/GenBank/DDBJ databases">
        <title>High-quality genome of Scylla paramamosain provides insights in environmental adaptation.</title>
        <authorList>
            <person name="Zhang L."/>
        </authorList>
    </citation>
    <scope>NUCLEOTIDE SEQUENCE [LARGE SCALE GENOMIC DNA]</scope>
    <source>
        <strain evidence="15">LZ_2023a</strain>
        <tissue evidence="15">Muscle</tissue>
    </source>
</reference>
<organism evidence="15 16">
    <name type="scientific">Scylla paramamosain</name>
    <name type="common">Mud crab</name>
    <dbReference type="NCBI Taxonomy" id="85552"/>
    <lineage>
        <taxon>Eukaryota</taxon>
        <taxon>Metazoa</taxon>
        <taxon>Ecdysozoa</taxon>
        <taxon>Arthropoda</taxon>
        <taxon>Crustacea</taxon>
        <taxon>Multicrustacea</taxon>
        <taxon>Malacostraca</taxon>
        <taxon>Eumalacostraca</taxon>
        <taxon>Eucarida</taxon>
        <taxon>Decapoda</taxon>
        <taxon>Pleocyemata</taxon>
        <taxon>Brachyura</taxon>
        <taxon>Eubrachyura</taxon>
        <taxon>Portunoidea</taxon>
        <taxon>Portunidae</taxon>
        <taxon>Portuninae</taxon>
        <taxon>Scylla</taxon>
    </lineage>
</organism>
<evidence type="ECO:0000256" key="3">
    <source>
        <dbReference type="ARBA" id="ARBA00022448"/>
    </source>
</evidence>
<evidence type="ECO:0000256" key="5">
    <source>
        <dbReference type="ARBA" id="ARBA00022692"/>
    </source>
</evidence>
<keyword evidence="9" id="KW-0675">Receptor</keyword>
<keyword evidence="12" id="KW-0407">Ion channel</keyword>
<evidence type="ECO:0000259" key="14">
    <source>
        <dbReference type="SMART" id="SM00918"/>
    </source>
</evidence>
<comment type="caution">
    <text evidence="15">The sequence shown here is derived from an EMBL/GenBank/DDBJ whole genome shotgun (WGS) entry which is preliminary data.</text>
</comment>
<dbReference type="SMART" id="SM00918">
    <property type="entry name" value="Lig_chan-Glu_bd"/>
    <property type="match status" value="1"/>
</dbReference>
<dbReference type="Proteomes" id="UP001487740">
    <property type="component" value="Unassembled WGS sequence"/>
</dbReference>
<evidence type="ECO:0000256" key="7">
    <source>
        <dbReference type="ARBA" id="ARBA00023065"/>
    </source>
</evidence>
<gene>
    <name evidence="15" type="ORF">O3P69_018969</name>
</gene>
<evidence type="ECO:0000256" key="4">
    <source>
        <dbReference type="ARBA" id="ARBA00022475"/>
    </source>
</evidence>
<evidence type="ECO:0000256" key="13">
    <source>
        <dbReference type="SAM" id="Phobius"/>
    </source>
</evidence>
<dbReference type="Gene3D" id="3.40.190.10">
    <property type="entry name" value="Periplasmic binding protein-like II"/>
    <property type="match status" value="1"/>
</dbReference>
<proteinExistence type="inferred from homology"/>
<keyword evidence="5 13" id="KW-0812">Transmembrane</keyword>
<dbReference type="InterPro" id="IPR001320">
    <property type="entry name" value="Iontro_rcpt_C"/>
</dbReference>
<keyword evidence="6 13" id="KW-1133">Transmembrane helix</keyword>
<evidence type="ECO:0000256" key="2">
    <source>
        <dbReference type="ARBA" id="ARBA00008685"/>
    </source>
</evidence>
<keyword evidence="16" id="KW-1185">Reference proteome</keyword>
<keyword evidence="4" id="KW-1003">Cell membrane</keyword>
<accession>A0AAW0S8R6</accession>
<dbReference type="Pfam" id="PF00060">
    <property type="entry name" value="Lig_chan"/>
    <property type="match status" value="1"/>
</dbReference>
<evidence type="ECO:0000256" key="6">
    <source>
        <dbReference type="ARBA" id="ARBA00022989"/>
    </source>
</evidence>
<sequence length="717" mass="80163">MMTDEERRKLDQKVFEMERTKLENLELRQKGDRDKMEHHSCVNLLAFVIWISMPNMLESFTATVNAVERVAEWQKVIVVESARKTRQVGMEAATRREEEAKMVASFFSSLFVDGSLSSCLPVLLAAEGYHILLQSVSHVIITTHLSYHLESFLLTSPPLRSPAPPPGRSPYSSGTYCVAYCLLAPLPIVGIAVEDIPRADWFPGATRFFVIYSGQGVSERELRQVPALLNAYNTLYLVHAAPSALDLHATCPFCHGGKATVVQRNTWQPGKGLHLSSETLFPDVFQDLNGRRFRAVTLSFPPFSHYVSGSHKEPLDMQDCLDKRIVDAISETYNFSYQVFEPADGKWGYEVSPGNFTGVLGEVQHRLADFSLDLSIVAEREVVIDFSIGYLLEPLTFVTSKPRPLPQWQAVVRPFGGWVWISLGVALLLSGPLLWLLLRLSFSHLSMPDAVFLTFAALVCQSRPWPSSPHVRVFIATWLLFCLVATVSFVGNLTAFLTVPAYSTTLETLEDLVRSDFTWGINDFGAADYQLFKTSEEIFKGLTFCPSLVACIQKALDENFAFISFSTYLRDAVAMHFVDRNGDTQVHMARDRFFPADTGFALQKGSPLKRLFDRVLRRLLEAGLVDKWLNDLIQQHTLATRRKAAAAARKGRSGGAEALQEGLTLTTYHLQGVFLVCGAGLLFSTLTFVCELMVYSVLESRPCCANNLKWLTCFGES</sequence>
<dbReference type="InterPro" id="IPR019594">
    <property type="entry name" value="Glu/Gly-bd"/>
</dbReference>
<dbReference type="GO" id="GO:0050906">
    <property type="term" value="P:detection of stimulus involved in sensory perception"/>
    <property type="evidence" value="ECO:0007669"/>
    <property type="project" value="UniProtKB-ARBA"/>
</dbReference>
<evidence type="ECO:0000256" key="10">
    <source>
        <dbReference type="ARBA" id="ARBA00023180"/>
    </source>
</evidence>
<keyword evidence="3" id="KW-0813">Transport</keyword>
<evidence type="ECO:0000256" key="9">
    <source>
        <dbReference type="ARBA" id="ARBA00023170"/>
    </source>
</evidence>
<dbReference type="GO" id="GO:0015276">
    <property type="term" value="F:ligand-gated monoatomic ion channel activity"/>
    <property type="evidence" value="ECO:0007669"/>
    <property type="project" value="InterPro"/>
</dbReference>
<dbReference type="AlphaFoldDB" id="A0AAW0S8R6"/>
<name>A0AAW0S8R6_SCYPA</name>
<dbReference type="GO" id="GO:0005886">
    <property type="term" value="C:plasma membrane"/>
    <property type="evidence" value="ECO:0007669"/>
    <property type="project" value="UniProtKB-SubCell"/>
</dbReference>
<dbReference type="InterPro" id="IPR052192">
    <property type="entry name" value="Insect_Ionotropic_Sensory_Rcpt"/>
</dbReference>
<dbReference type="PANTHER" id="PTHR42643">
    <property type="entry name" value="IONOTROPIC RECEPTOR 20A-RELATED"/>
    <property type="match status" value="1"/>
</dbReference>
<dbReference type="Gene3D" id="1.10.287.70">
    <property type="match status" value="1"/>
</dbReference>
<comment type="similarity">
    <text evidence="2">Belongs to the glutamate-gated ion channel (TC 1.A.10.1) family.</text>
</comment>
<evidence type="ECO:0000313" key="16">
    <source>
        <dbReference type="Proteomes" id="UP001487740"/>
    </source>
</evidence>
<keyword evidence="8 13" id="KW-0472">Membrane</keyword>
<dbReference type="PANTHER" id="PTHR42643:SF24">
    <property type="entry name" value="IONOTROPIC RECEPTOR 60A"/>
    <property type="match status" value="1"/>
</dbReference>
<feature type="transmembrane region" description="Helical" evidence="13">
    <location>
        <begin position="478"/>
        <end position="499"/>
    </location>
</feature>
<comment type="subcellular location">
    <subcellularLocation>
        <location evidence="1">Cell membrane</location>
        <topology evidence="1">Multi-pass membrane protein</topology>
    </subcellularLocation>
</comment>
<evidence type="ECO:0000313" key="15">
    <source>
        <dbReference type="EMBL" id="KAK8371719.1"/>
    </source>
</evidence>
<dbReference type="Pfam" id="PF10613">
    <property type="entry name" value="Lig_chan-Glu_bd"/>
    <property type="match status" value="1"/>
</dbReference>
<evidence type="ECO:0000256" key="12">
    <source>
        <dbReference type="ARBA" id="ARBA00023303"/>
    </source>
</evidence>
<feature type="transmembrane region" description="Helical" evidence="13">
    <location>
        <begin position="417"/>
        <end position="438"/>
    </location>
</feature>
<protein>
    <recommendedName>
        <fullName evidence="14">Ionotropic glutamate receptor L-glutamate and glycine-binding domain-containing protein</fullName>
    </recommendedName>
</protein>
<keyword evidence="11" id="KW-1071">Ligand-gated ion channel</keyword>
<dbReference type="SUPFAM" id="SSF53850">
    <property type="entry name" value="Periplasmic binding protein-like II"/>
    <property type="match status" value="1"/>
</dbReference>
<evidence type="ECO:0000256" key="1">
    <source>
        <dbReference type="ARBA" id="ARBA00004651"/>
    </source>
</evidence>
<keyword evidence="10" id="KW-0325">Glycoprotein</keyword>
<keyword evidence="7" id="KW-0406">Ion transport</keyword>
<feature type="domain" description="Ionotropic glutamate receptor L-glutamate and glycine-binding" evidence="14">
    <location>
        <begin position="302"/>
        <end position="365"/>
    </location>
</feature>
<dbReference type="EMBL" id="JARAKH010006415">
    <property type="protein sequence ID" value="KAK8371719.1"/>
    <property type="molecule type" value="Genomic_DNA"/>
</dbReference>
<feature type="transmembrane region" description="Helical" evidence="13">
    <location>
        <begin position="673"/>
        <end position="698"/>
    </location>
</feature>
<evidence type="ECO:0000256" key="8">
    <source>
        <dbReference type="ARBA" id="ARBA00023136"/>
    </source>
</evidence>